<evidence type="ECO:0000313" key="2">
    <source>
        <dbReference type="Proteomes" id="UP000235036"/>
    </source>
</evidence>
<dbReference type="Proteomes" id="UP000235036">
    <property type="component" value="Unassembled WGS sequence"/>
</dbReference>
<keyword evidence="2" id="KW-1185">Reference proteome</keyword>
<dbReference type="AlphaFoldDB" id="A0A2N6JYC6"/>
<proteinExistence type="predicted"/>
<comment type="caution">
    <text evidence="1">The sequence shown here is derived from an EMBL/GenBank/DDBJ whole genome shotgun (WGS) entry which is preliminary data.</text>
</comment>
<gene>
    <name evidence="1" type="ORF">CEN44_21305</name>
</gene>
<name>A0A2N6JYC6_FISMU</name>
<evidence type="ECO:0000313" key="1">
    <source>
        <dbReference type="EMBL" id="PLZ85841.1"/>
    </source>
</evidence>
<sequence length="72" mass="8401">MIEHARPVLEAQEVINFAFLTDLFELKRINQNLRRVCQTDSPYTKHFWLNLKPPSKINISVGLALDKSQILH</sequence>
<organism evidence="1 2">
    <name type="scientific">Fischerella muscicola CCMEE 5323</name>
    <dbReference type="NCBI Taxonomy" id="2019572"/>
    <lineage>
        <taxon>Bacteria</taxon>
        <taxon>Bacillati</taxon>
        <taxon>Cyanobacteriota</taxon>
        <taxon>Cyanophyceae</taxon>
        <taxon>Nostocales</taxon>
        <taxon>Hapalosiphonaceae</taxon>
        <taxon>Fischerella</taxon>
    </lineage>
</organism>
<reference evidence="1 2" key="1">
    <citation type="submission" date="2017-08" db="EMBL/GenBank/DDBJ databases">
        <title>Genomes of Fischerella (Mastigocladus) sp. strains.</title>
        <authorList>
            <person name="Miller S.R."/>
        </authorList>
    </citation>
    <scope>NUCLEOTIDE SEQUENCE [LARGE SCALE GENOMIC DNA]</scope>
    <source>
        <strain evidence="1 2">CCMEE 5323</strain>
    </source>
</reference>
<protein>
    <submittedName>
        <fullName evidence="1">Uncharacterized protein</fullName>
    </submittedName>
</protein>
<accession>A0A2N6JYC6</accession>
<dbReference type="EMBL" id="NRQW01000500">
    <property type="protein sequence ID" value="PLZ85841.1"/>
    <property type="molecule type" value="Genomic_DNA"/>
</dbReference>